<accession>A0A1T4JSZ5</accession>
<dbReference type="GO" id="GO:0015424">
    <property type="term" value="F:ABC-type amino acid transporter activity"/>
    <property type="evidence" value="ECO:0007669"/>
    <property type="project" value="InterPro"/>
</dbReference>
<dbReference type="STRING" id="225324.SAMN02745126_00430"/>
<evidence type="ECO:0000313" key="7">
    <source>
        <dbReference type="Proteomes" id="UP000190092"/>
    </source>
</evidence>
<evidence type="ECO:0000256" key="4">
    <source>
        <dbReference type="ARBA" id="ARBA00022840"/>
    </source>
</evidence>
<dbReference type="Gene3D" id="3.40.50.300">
    <property type="entry name" value="P-loop containing nucleotide triphosphate hydrolases"/>
    <property type="match status" value="1"/>
</dbReference>
<organism evidence="6 7">
    <name type="scientific">Enhydrobacter aerosaccus</name>
    <dbReference type="NCBI Taxonomy" id="225324"/>
    <lineage>
        <taxon>Bacteria</taxon>
        <taxon>Pseudomonadati</taxon>
        <taxon>Pseudomonadota</taxon>
        <taxon>Alphaproteobacteria</taxon>
        <taxon>Hyphomicrobiales</taxon>
        <taxon>Enhydrobacter</taxon>
    </lineage>
</organism>
<proteinExistence type="inferred from homology"/>
<dbReference type="PANTHER" id="PTHR43166">
    <property type="entry name" value="AMINO ACID IMPORT ATP-BINDING PROTEIN"/>
    <property type="match status" value="1"/>
</dbReference>
<evidence type="ECO:0000259" key="5">
    <source>
        <dbReference type="PROSITE" id="PS50893"/>
    </source>
</evidence>
<dbReference type="Proteomes" id="UP000190092">
    <property type="component" value="Unassembled WGS sequence"/>
</dbReference>
<dbReference type="GO" id="GO:0016887">
    <property type="term" value="F:ATP hydrolysis activity"/>
    <property type="evidence" value="ECO:0007669"/>
    <property type="project" value="InterPro"/>
</dbReference>
<feature type="domain" description="ABC transporter" evidence="5">
    <location>
        <begin position="16"/>
        <end position="250"/>
    </location>
</feature>
<dbReference type="CDD" id="cd03262">
    <property type="entry name" value="ABC_HisP_GlnQ"/>
    <property type="match status" value="1"/>
</dbReference>
<dbReference type="RefSeq" id="WP_085932168.1">
    <property type="nucleotide sequence ID" value="NZ_FUWJ01000001.1"/>
</dbReference>
<evidence type="ECO:0000256" key="3">
    <source>
        <dbReference type="ARBA" id="ARBA00022741"/>
    </source>
</evidence>
<reference evidence="7" key="1">
    <citation type="submission" date="2017-02" db="EMBL/GenBank/DDBJ databases">
        <authorList>
            <person name="Varghese N."/>
            <person name="Submissions S."/>
        </authorList>
    </citation>
    <scope>NUCLEOTIDE SEQUENCE [LARGE SCALE GENOMIC DNA]</scope>
    <source>
        <strain evidence="7">ATCC 27094</strain>
    </source>
</reference>
<evidence type="ECO:0000256" key="2">
    <source>
        <dbReference type="ARBA" id="ARBA00022448"/>
    </source>
</evidence>
<dbReference type="InterPro" id="IPR017871">
    <property type="entry name" value="ABC_transporter-like_CS"/>
</dbReference>
<dbReference type="InterPro" id="IPR030679">
    <property type="entry name" value="ABC_ATPase_HisP-typ"/>
</dbReference>
<protein>
    <submittedName>
        <fullName evidence="6">General L-amino acid transport system ATP-binding protein</fullName>
    </submittedName>
</protein>
<dbReference type="InterPro" id="IPR027417">
    <property type="entry name" value="P-loop_NTPase"/>
</dbReference>
<dbReference type="OrthoDB" id="9802264at2"/>
<dbReference type="Pfam" id="PF00005">
    <property type="entry name" value="ABC_tran"/>
    <property type="match status" value="1"/>
</dbReference>
<dbReference type="GO" id="GO:0005524">
    <property type="term" value="F:ATP binding"/>
    <property type="evidence" value="ECO:0007669"/>
    <property type="project" value="UniProtKB-KW"/>
</dbReference>
<dbReference type="PIRSF" id="PIRSF039085">
    <property type="entry name" value="ABC_ATPase_HisP"/>
    <property type="match status" value="1"/>
</dbReference>
<dbReference type="InterPro" id="IPR050086">
    <property type="entry name" value="MetN_ABC_transporter-like"/>
</dbReference>
<dbReference type="InterPro" id="IPR003593">
    <property type="entry name" value="AAA+_ATPase"/>
</dbReference>
<dbReference type="PROSITE" id="PS00211">
    <property type="entry name" value="ABC_TRANSPORTER_1"/>
    <property type="match status" value="1"/>
</dbReference>
<dbReference type="SMART" id="SM00382">
    <property type="entry name" value="AAA"/>
    <property type="match status" value="1"/>
</dbReference>
<keyword evidence="4 6" id="KW-0067">ATP-binding</keyword>
<dbReference type="FunFam" id="3.40.50.300:FF:000020">
    <property type="entry name" value="Amino acid ABC transporter ATP-binding component"/>
    <property type="match status" value="1"/>
</dbReference>
<comment type="similarity">
    <text evidence="1">Belongs to the ABC transporter superfamily.</text>
</comment>
<dbReference type="PANTHER" id="PTHR43166:SF4">
    <property type="entry name" value="PHOSPHONATES IMPORT ATP-BINDING PROTEIN PHNC"/>
    <property type="match status" value="1"/>
</dbReference>
<keyword evidence="3" id="KW-0547">Nucleotide-binding</keyword>
<keyword evidence="7" id="KW-1185">Reference proteome</keyword>
<dbReference type="PROSITE" id="PS50893">
    <property type="entry name" value="ABC_TRANSPORTER_2"/>
    <property type="match status" value="1"/>
</dbReference>
<sequence>MATSVAHDLSHAPSVIQLRGVNKWYGQFHVLSDINLDVKQGERIVICGPSGSGKSTLIRCINRLEEHQRGDIVVDGVTLSNDVKNIETIRREVGMVFQSFNLFPHLTILDNLTLAPIWVKKMPKKEAEEVAMSLLKRVRIPEQANKYPGQLSGGQQQRVAIARALCMRPKIMLFDEPTSALDPEMVKEVLDVMIELAKEGMTMLCVTHEMGFARAVADRVIFMDRGEIVEQGPPSEFFANPRNERTRTFLGQILHH</sequence>
<name>A0A1T4JSZ5_9HYPH</name>
<dbReference type="InterPro" id="IPR003439">
    <property type="entry name" value="ABC_transporter-like_ATP-bd"/>
</dbReference>
<dbReference type="AlphaFoldDB" id="A0A1T4JSZ5"/>
<keyword evidence="2" id="KW-0813">Transport</keyword>
<gene>
    <name evidence="6" type="ORF">SAMN02745126_00430</name>
</gene>
<evidence type="ECO:0000313" key="6">
    <source>
        <dbReference type="EMBL" id="SJZ33245.1"/>
    </source>
</evidence>
<evidence type="ECO:0000256" key="1">
    <source>
        <dbReference type="ARBA" id="ARBA00005417"/>
    </source>
</evidence>
<dbReference type="SUPFAM" id="SSF52540">
    <property type="entry name" value="P-loop containing nucleoside triphosphate hydrolases"/>
    <property type="match status" value="1"/>
</dbReference>
<dbReference type="EMBL" id="FUWJ01000001">
    <property type="protein sequence ID" value="SJZ33245.1"/>
    <property type="molecule type" value="Genomic_DNA"/>
</dbReference>